<dbReference type="Proteomes" id="UP000887565">
    <property type="component" value="Unplaced"/>
</dbReference>
<feature type="disulfide bond" evidence="5">
    <location>
        <begin position="134"/>
        <end position="222"/>
    </location>
</feature>
<feature type="domain" description="Transferrin-like" evidence="7">
    <location>
        <begin position="360"/>
        <end position="679"/>
    </location>
</feature>
<feature type="disulfide bond" evidence="5">
    <location>
        <begin position="495"/>
        <end position="692"/>
    </location>
</feature>
<evidence type="ECO:0000313" key="9">
    <source>
        <dbReference type="WBParaSite" id="nRc.2.0.1.t14543-RA"/>
    </source>
</evidence>
<keyword evidence="1" id="KW-0677">Repeat</keyword>
<dbReference type="Pfam" id="PF00405">
    <property type="entry name" value="Transferrin"/>
    <property type="match status" value="2"/>
</dbReference>
<dbReference type="WBParaSite" id="nRc.2.0.1.t14543-RA">
    <property type="protein sequence ID" value="nRc.2.0.1.t14543-RA"/>
    <property type="gene ID" value="nRc.2.0.1.g14543"/>
</dbReference>
<dbReference type="InterPro" id="IPR016357">
    <property type="entry name" value="Transferrin"/>
</dbReference>
<dbReference type="SMART" id="SM00094">
    <property type="entry name" value="TR_FER"/>
    <property type="match status" value="2"/>
</dbReference>
<evidence type="ECO:0000256" key="2">
    <source>
        <dbReference type="ARBA" id="ARBA00023157"/>
    </source>
</evidence>
<dbReference type="PRINTS" id="PR00422">
    <property type="entry name" value="TRANSFERRIN"/>
</dbReference>
<dbReference type="GO" id="GO:0005615">
    <property type="term" value="C:extracellular space"/>
    <property type="evidence" value="ECO:0007669"/>
    <property type="project" value="InterPro"/>
</dbReference>
<keyword evidence="3" id="KW-0813">Transport</keyword>
<keyword evidence="3" id="KW-0479">Metal-binding</keyword>
<dbReference type="GO" id="GO:0055037">
    <property type="term" value="C:recycling endosome"/>
    <property type="evidence" value="ECO:0007669"/>
    <property type="project" value="TreeGrafter"/>
</dbReference>
<feature type="domain" description="Transferrin-like" evidence="7">
    <location>
        <begin position="23"/>
        <end position="349"/>
    </location>
</feature>
<comment type="similarity">
    <text evidence="3">Belongs to the transferrin family.</text>
</comment>
<feature type="disulfide bond" evidence="5">
    <location>
        <begin position="252"/>
        <end position="264"/>
    </location>
</feature>
<protein>
    <submittedName>
        <fullName evidence="9">Transferrin-like domain-containing protein</fullName>
    </submittedName>
</protein>
<dbReference type="PANTHER" id="PTHR11485:SF29">
    <property type="entry name" value="TRANSFERRIN 2"/>
    <property type="match status" value="1"/>
</dbReference>
<feature type="disulfide bond" evidence="5">
    <location>
        <begin position="373"/>
        <end position="391"/>
    </location>
</feature>
<sequence length="722" mass="81635">MKYFGVVFAICGPLLLILAESRLRWCTKNTKEMNLCQEMSRNLMETKTAEISCLESRHVFDCMRMIKENKADIINLNAEQIFVAGKYFNLKPILFERIENSTVFSDDVVVVVKKLHYFAEGKTGLQDLQAKRICLSGADEFNLQYQALVNVLFPLGLAKVYRKQCRSTIPSLAQFFNYSCVPGEWTSDSKLGGRYRDKLCKLCKSTCSQQDYFAGNEGALRCLINNQADAAVTSSKAVKNLNLDPNSYELLCIQGTRKNLTKPCEWMGRRTNALVISSNSFGSSGNSYKKTILKIVAKFGRNETQRPKWLDRIVLSGSDVKSLEDVYFHNTYEKYLGPIFVRSMESRPLPKIDCGEPMALKWCVHTKEDLEKCREMTMAFLTKRFRPFMNCQLAKNHVECLQWTKQGITDLTIARSNEVLEARRLQDLIPVAAEIYSDGSDASLYGLAVVNRGSNFSIDNLMGTKSCHPGANDVLGWQGPLHILQSKGYINIKDCDYAQAAGSFFWESCVPEIGTYGKHKHNYYDNLCSLCGNKCNSESPYFGPAGAIKCLGKGLGDVAFVDNQTLLQNIKLADQYFELLCLNGTRASVRNYQQCYWLKIPSKIIVVSKISRTDDEDRRRITQLLMKAQEIFGKNFNDDVDNNFFSIFATPLDPRTIFTFNTVKLKPVWPEDTLNDVLGSDYVGAWETSTQCSAASMIYKEPCKTILISVLLSLNLFQVLKV</sequence>
<keyword evidence="3" id="KW-0410">Iron transport</keyword>
<dbReference type="PANTHER" id="PTHR11485">
    <property type="entry name" value="TRANSFERRIN"/>
    <property type="match status" value="1"/>
</dbReference>
<keyword evidence="3" id="KW-0408">Iron</keyword>
<feature type="disulfide bond" evidence="5">
    <location>
        <begin position="36"/>
        <end position="53"/>
    </location>
</feature>
<evidence type="ECO:0000256" key="4">
    <source>
        <dbReference type="PIRSR" id="PIRSR002549-2"/>
    </source>
</evidence>
<accession>A0A915IM53</accession>
<name>A0A915IM53_ROMCU</name>
<dbReference type="PIRSF" id="PIRSF002549">
    <property type="entry name" value="Transferrin"/>
    <property type="match status" value="1"/>
</dbReference>
<evidence type="ECO:0000259" key="7">
    <source>
        <dbReference type="PROSITE" id="PS51408"/>
    </source>
</evidence>
<evidence type="ECO:0000256" key="3">
    <source>
        <dbReference type="PIRNR" id="PIRNR002549"/>
    </source>
</evidence>
<dbReference type="GO" id="GO:0005769">
    <property type="term" value="C:early endosome"/>
    <property type="evidence" value="ECO:0007669"/>
    <property type="project" value="TreeGrafter"/>
</dbReference>
<dbReference type="CDD" id="cd13529">
    <property type="entry name" value="PBP2_transferrin"/>
    <property type="match status" value="1"/>
</dbReference>
<evidence type="ECO:0000256" key="5">
    <source>
        <dbReference type="PIRSR" id="PIRSR002549-4"/>
    </source>
</evidence>
<dbReference type="SUPFAM" id="SSF53850">
    <property type="entry name" value="Periplasmic binding protein-like II"/>
    <property type="match status" value="2"/>
</dbReference>
<dbReference type="GO" id="GO:0046872">
    <property type="term" value="F:metal ion binding"/>
    <property type="evidence" value="ECO:0007669"/>
    <property type="project" value="UniProtKB-KW"/>
</dbReference>
<dbReference type="InterPro" id="IPR001156">
    <property type="entry name" value="Transferrin-like_dom"/>
</dbReference>
<organism evidence="8 9">
    <name type="scientific">Romanomermis culicivorax</name>
    <name type="common">Nematode worm</name>
    <dbReference type="NCBI Taxonomy" id="13658"/>
    <lineage>
        <taxon>Eukaryota</taxon>
        <taxon>Metazoa</taxon>
        <taxon>Ecdysozoa</taxon>
        <taxon>Nematoda</taxon>
        <taxon>Enoplea</taxon>
        <taxon>Dorylaimia</taxon>
        <taxon>Mermithida</taxon>
        <taxon>Mermithoidea</taxon>
        <taxon>Mermithidae</taxon>
        <taxon>Romanomermis</taxon>
    </lineage>
</organism>
<feature type="disulfide bond" evidence="5">
    <location>
        <begin position="581"/>
        <end position="595"/>
    </location>
</feature>
<feature type="disulfide bond" evidence="5">
    <location>
        <begin position="26"/>
        <end position="62"/>
    </location>
</feature>
<feature type="disulfide bond" evidence="5">
    <location>
        <begin position="467"/>
        <end position="550"/>
    </location>
</feature>
<feature type="disulfide bond" evidence="5">
    <location>
        <begin position="180"/>
        <end position="203"/>
    </location>
</feature>
<proteinExistence type="inferred from homology"/>
<keyword evidence="3" id="KW-0406">Ion transport</keyword>
<evidence type="ECO:0000256" key="6">
    <source>
        <dbReference type="SAM" id="SignalP"/>
    </source>
</evidence>
<feature type="chain" id="PRO_5037702515" evidence="6">
    <location>
        <begin position="20"/>
        <end position="722"/>
    </location>
</feature>
<feature type="signal peptide" evidence="6">
    <location>
        <begin position="1"/>
        <end position="19"/>
    </location>
</feature>
<keyword evidence="8" id="KW-1185">Reference proteome</keyword>
<feature type="disulfide bond" evidence="5">
    <location>
        <begin position="363"/>
        <end position="400"/>
    </location>
</feature>
<dbReference type="GO" id="GO:0005886">
    <property type="term" value="C:plasma membrane"/>
    <property type="evidence" value="ECO:0007669"/>
    <property type="project" value="TreeGrafter"/>
</dbReference>
<keyword evidence="2 5" id="KW-1015">Disulfide bond</keyword>
<reference evidence="9" key="1">
    <citation type="submission" date="2022-11" db="UniProtKB">
        <authorList>
            <consortium name="WormBaseParasite"/>
        </authorList>
    </citation>
    <scope>IDENTIFICATION</scope>
</reference>
<dbReference type="Gene3D" id="3.40.190.10">
    <property type="entry name" value="Periplasmic binding protein-like II"/>
    <property type="match status" value="4"/>
</dbReference>
<keyword evidence="6" id="KW-0732">Signal</keyword>
<dbReference type="AlphaFoldDB" id="A0A915IM53"/>
<dbReference type="GO" id="GO:0006826">
    <property type="term" value="P:iron ion transport"/>
    <property type="evidence" value="ECO:0007669"/>
    <property type="project" value="UniProtKB-KW"/>
</dbReference>
<evidence type="ECO:0000256" key="1">
    <source>
        <dbReference type="ARBA" id="ARBA00022737"/>
    </source>
</evidence>
<dbReference type="OMA" id="CPVPAMT"/>
<feature type="binding site" evidence="4">
    <location>
        <position position="476"/>
    </location>
    <ligand>
        <name>hydrogencarbonate</name>
        <dbReference type="ChEBI" id="CHEBI:17544"/>
        <label>1</label>
    </ligand>
</feature>
<dbReference type="PROSITE" id="PS51408">
    <property type="entry name" value="TRANSFERRIN_LIKE_4"/>
    <property type="match status" value="2"/>
</dbReference>
<evidence type="ECO:0000313" key="8">
    <source>
        <dbReference type="Proteomes" id="UP000887565"/>
    </source>
</evidence>